<keyword evidence="2" id="KW-0812">Transmembrane</keyword>
<evidence type="ECO:0000313" key="4">
    <source>
        <dbReference type="EMBL" id="MEE6258189.1"/>
    </source>
</evidence>
<keyword evidence="2" id="KW-0472">Membrane</keyword>
<feature type="transmembrane region" description="Helical" evidence="2">
    <location>
        <begin position="64"/>
        <end position="88"/>
    </location>
</feature>
<evidence type="ECO:0000256" key="1">
    <source>
        <dbReference type="SAM" id="MobiDB-lite"/>
    </source>
</evidence>
<sequence>MPAPRTAHRAGRFATGLGALIVLIGLLVGAPIALLAFAGNPLPDQLPTLDQIGTVLTSRDDGQLFLRALALVGWAGWATFALSVLVEVPARVLRRPAVRLPGLGRQQRWAAALVGSVALALAAGPAAATAAVVAAPAAAAAAPPSALPLASPVGSTALLADEPPSGPAPHWMATPPSGPAPHWMATPPSGPAPHWLAAPEPPEQPEPVYRVEKGDYLGHIADRYLGDFDQYPELARLNKIHDPDRIRPGQLLHLPEKAEDRGVRDHATGLVATPPPPGGWPEHVQPEGAQPGTPQPGVPQPGTTQPGTPQPSAPQPEGTQPSGQPGTSRPSDGPASGPLPEQGEPEDSAPARPTAPQSGRGADDRTTYAAGAVSDDVLDEVNRPLAISAVIAVAGMVGAQVGALFGIRGRPPRRGSVPTGRHRHPS</sequence>
<feature type="region of interest" description="Disordered" evidence="1">
    <location>
        <begin position="158"/>
        <end position="180"/>
    </location>
</feature>
<organism evidence="4 5">
    <name type="scientific">Plantactinospora sonchi</name>
    <dbReference type="NCBI Taxonomy" id="1544735"/>
    <lineage>
        <taxon>Bacteria</taxon>
        <taxon>Bacillati</taxon>
        <taxon>Actinomycetota</taxon>
        <taxon>Actinomycetes</taxon>
        <taxon>Micromonosporales</taxon>
        <taxon>Micromonosporaceae</taxon>
        <taxon>Plantactinospora</taxon>
    </lineage>
</organism>
<protein>
    <submittedName>
        <fullName evidence="4">LysM peptidoglycan-binding domain-containing protein</fullName>
    </submittedName>
</protein>
<dbReference type="InterPro" id="IPR036779">
    <property type="entry name" value="LysM_dom_sf"/>
</dbReference>
<feature type="compositionally biased region" description="Polar residues" evidence="1">
    <location>
        <begin position="317"/>
        <end position="330"/>
    </location>
</feature>
<feature type="transmembrane region" description="Helical" evidence="2">
    <location>
        <begin position="109"/>
        <end position="135"/>
    </location>
</feature>
<keyword evidence="5" id="KW-1185">Reference proteome</keyword>
<evidence type="ECO:0000313" key="5">
    <source>
        <dbReference type="Proteomes" id="UP001332243"/>
    </source>
</evidence>
<gene>
    <name evidence="4" type="ORF">V1633_06730</name>
</gene>
<dbReference type="CDD" id="cd00118">
    <property type="entry name" value="LysM"/>
    <property type="match status" value="1"/>
</dbReference>
<feature type="domain" description="LysM" evidence="3">
    <location>
        <begin position="207"/>
        <end position="254"/>
    </location>
</feature>
<dbReference type="Gene3D" id="3.10.350.10">
    <property type="entry name" value="LysM domain"/>
    <property type="match status" value="1"/>
</dbReference>
<dbReference type="RefSeq" id="WP_331213314.1">
    <property type="nucleotide sequence ID" value="NZ_JAZGQK010000006.1"/>
</dbReference>
<evidence type="ECO:0000259" key="3">
    <source>
        <dbReference type="PROSITE" id="PS51782"/>
    </source>
</evidence>
<name>A0ABU7RPK7_9ACTN</name>
<dbReference type="Proteomes" id="UP001332243">
    <property type="component" value="Unassembled WGS sequence"/>
</dbReference>
<dbReference type="Pfam" id="PF01476">
    <property type="entry name" value="LysM"/>
    <property type="match status" value="1"/>
</dbReference>
<feature type="region of interest" description="Disordered" evidence="1">
    <location>
        <begin position="407"/>
        <end position="426"/>
    </location>
</feature>
<feature type="transmembrane region" description="Helical" evidence="2">
    <location>
        <begin position="12"/>
        <end position="38"/>
    </location>
</feature>
<dbReference type="EMBL" id="JAZGQK010000006">
    <property type="protein sequence ID" value="MEE6258189.1"/>
    <property type="molecule type" value="Genomic_DNA"/>
</dbReference>
<feature type="transmembrane region" description="Helical" evidence="2">
    <location>
        <begin position="385"/>
        <end position="407"/>
    </location>
</feature>
<dbReference type="InterPro" id="IPR018392">
    <property type="entry name" value="LysM"/>
</dbReference>
<reference evidence="4 5" key="1">
    <citation type="submission" date="2024-01" db="EMBL/GenBank/DDBJ databases">
        <title>Genome insights into Plantactinospora sonchi sp. nov.</title>
        <authorList>
            <person name="Wang L."/>
        </authorList>
    </citation>
    <scope>NUCLEOTIDE SEQUENCE [LARGE SCALE GENOMIC DNA]</scope>
    <source>
        <strain evidence="4 5">NEAU-QY2</strain>
    </source>
</reference>
<feature type="region of interest" description="Disordered" evidence="1">
    <location>
        <begin position="259"/>
        <end position="368"/>
    </location>
</feature>
<accession>A0ABU7RPK7</accession>
<keyword evidence="2" id="KW-1133">Transmembrane helix</keyword>
<dbReference type="PROSITE" id="PS51782">
    <property type="entry name" value="LYSM"/>
    <property type="match status" value="1"/>
</dbReference>
<evidence type="ECO:0000256" key="2">
    <source>
        <dbReference type="SAM" id="Phobius"/>
    </source>
</evidence>
<comment type="caution">
    <text evidence="4">The sequence shown here is derived from an EMBL/GenBank/DDBJ whole genome shotgun (WGS) entry which is preliminary data.</text>
</comment>
<dbReference type="SUPFAM" id="SSF54106">
    <property type="entry name" value="LysM domain"/>
    <property type="match status" value="1"/>
</dbReference>
<dbReference type="SMART" id="SM00257">
    <property type="entry name" value="LysM"/>
    <property type="match status" value="1"/>
</dbReference>
<proteinExistence type="predicted"/>